<keyword evidence="3" id="KW-1185">Reference proteome</keyword>
<evidence type="ECO:0000313" key="3">
    <source>
        <dbReference type="Proteomes" id="UP000295601"/>
    </source>
</evidence>
<sequence>MTARKPGVSAGYPSGLSDARGCATTVLTHASSQAYAGEVAAEQAPATIRYVAIGDSFTEGVGDEQPDGSVRGWADLVAQGLADAHGAPIQYANLAIRGRLLRAILAEQLGPALALAPTLVSFNGGGNDMLRPGTDLAWIASETESALRQIREAGAEPLLLAGANPTGGLPGGGRVRAKGDELTRAAAVIAAGLDVRFADNWSDAELAGRQYWSHDRLHLAPVGHHRVAANVLRALDLPAPADWIVDAPATPAPTTREQLRYTREHVVPWIQRRLTGRSSGDGRTAKYGEWTWVLPRGANT</sequence>
<dbReference type="InterPro" id="IPR053140">
    <property type="entry name" value="GDSL_Rv0518-like"/>
</dbReference>
<dbReference type="Proteomes" id="UP000295601">
    <property type="component" value="Unassembled WGS sequence"/>
</dbReference>
<dbReference type="PANTHER" id="PTHR43784">
    <property type="entry name" value="GDSL-LIKE LIPASE/ACYLHYDROLASE, PUTATIVE (AFU_ORTHOLOGUE AFUA_2G00820)-RELATED"/>
    <property type="match status" value="1"/>
</dbReference>
<evidence type="ECO:0000259" key="1">
    <source>
        <dbReference type="Pfam" id="PF13472"/>
    </source>
</evidence>
<comment type="caution">
    <text evidence="2">The sequence shown here is derived from an EMBL/GenBank/DDBJ whole genome shotgun (WGS) entry which is preliminary data.</text>
</comment>
<protein>
    <submittedName>
        <fullName evidence="2">Lysophospholipase L1-like esterase</fullName>
    </submittedName>
</protein>
<organism evidence="2 3">
    <name type="scientific">Leucobacter luti</name>
    <dbReference type="NCBI Taxonomy" id="340320"/>
    <lineage>
        <taxon>Bacteria</taxon>
        <taxon>Bacillati</taxon>
        <taxon>Actinomycetota</taxon>
        <taxon>Actinomycetes</taxon>
        <taxon>Micrococcales</taxon>
        <taxon>Microbacteriaceae</taxon>
        <taxon>Leucobacter</taxon>
    </lineage>
</organism>
<dbReference type="SUPFAM" id="SSF52266">
    <property type="entry name" value="SGNH hydrolase"/>
    <property type="match status" value="1"/>
</dbReference>
<dbReference type="Pfam" id="PF13472">
    <property type="entry name" value="Lipase_GDSL_2"/>
    <property type="match status" value="1"/>
</dbReference>
<dbReference type="InterPro" id="IPR036514">
    <property type="entry name" value="SGNH_hydro_sf"/>
</dbReference>
<dbReference type="Gene3D" id="3.40.50.1110">
    <property type="entry name" value="SGNH hydrolase"/>
    <property type="match status" value="1"/>
</dbReference>
<dbReference type="InterPro" id="IPR013830">
    <property type="entry name" value="SGNH_hydro"/>
</dbReference>
<reference evidence="2 3" key="1">
    <citation type="submission" date="2019-03" db="EMBL/GenBank/DDBJ databases">
        <title>Genomic analyses of the natural microbiome of Caenorhabditis elegans.</title>
        <authorList>
            <person name="Samuel B."/>
        </authorList>
    </citation>
    <scope>NUCLEOTIDE SEQUENCE [LARGE SCALE GENOMIC DNA]</scope>
    <source>
        <strain evidence="2 3">JUb18</strain>
    </source>
</reference>
<dbReference type="EMBL" id="SNYA01000003">
    <property type="protein sequence ID" value="TDP93328.1"/>
    <property type="molecule type" value="Genomic_DNA"/>
</dbReference>
<dbReference type="CDD" id="cd01832">
    <property type="entry name" value="SGNH_hydrolase_like_1"/>
    <property type="match status" value="1"/>
</dbReference>
<dbReference type="AlphaFoldDB" id="A0A4V3CYA2"/>
<feature type="domain" description="SGNH hydrolase-type esterase" evidence="1">
    <location>
        <begin position="52"/>
        <end position="225"/>
    </location>
</feature>
<gene>
    <name evidence="2" type="ORF">EDF62_1307</name>
</gene>
<evidence type="ECO:0000313" key="2">
    <source>
        <dbReference type="EMBL" id="TDP93328.1"/>
    </source>
</evidence>
<accession>A0A4V3CYA2</accession>
<name>A0A4V3CYA2_9MICO</name>
<dbReference type="PANTHER" id="PTHR43784:SF2">
    <property type="entry name" value="GDSL-LIKE LIPASE_ACYLHYDROLASE, PUTATIVE (AFU_ORTHOLOGUE AFUA_2G00820)-RELATED"/>
    <property type="match status" value="1"/>
</dbReference>
<proteinExistence type="predicted"/>